<dbReference type="SMART" id="SM00181">
    <property type="entry name" value="EGF"/>
    <property type="match status" value="2"/>
</dbReference>
<reference evidence="21 22" key="1">
    <citation type="journal article" date="2018" name="Nat. Ecol. Evol.">
        <title>Shark genomes provide insights into elasmobranch evolution and the origin of vertebrates.</title>
        <authorList>
            <person name="Hara Y"/>
            <person name="Yamaguchi K"/>
            <person name="Onimaru K"/>
            <person name="Kadota M"/>
            <person name="Koyanagi M"/>
            <person name="Keeley SD"/>
            <person name="Tatsumi K"/>
            <person name="Tanaka K"/>
            <person name="Motone F"/>
            <person name="Kageyama Y"/>
            <person name="Nozu R"/>
            <person name="Adachi N"/>
            <person name="Nishimura O"/>
            <person name="Nakagawa R"/>
            <person name="Tanegashima C"/>
            <person name="Kiyatake I"/>
            <person name="Matsumoto R"/>
            <person name="Murakumo K"/>
            <person name="Nishida K"/>
            <person name="Terakita A"/>
            <person name="Kuratani S"/>
            <person name="Sato K"/>
            <person name="Hyodo S Kuraku.S."/>
        </authorList>
    </citation>
    <scope>NUCLEOTIDE SEQUENCE [LARGE SCALE GENOMIC DNA]</scope>
</reference>
<evidence type="ECO:0000256" key="13">
    <source>
        <dbReference type="ARBA" id="ARBA00023157"/>
    </source>
</evidence>
<evidence type="ECO:0000256" key="12">
    <source>
        <dbReference type="ARBA" id="ARBA00023136"/>
    </source>
</evidence>
<dbReference type="Gene3D" id="2.10.25.10">
    <property type="entry name" value="Laminin"/>
    <property type="match status" value="2"/>
</dbReference>
<dbReference type="GO" id="GO:0007189">
    <property type="term" value="P:adenylate cyclase-activating G protein-coupled receptor signaling pathway"/>
    <property type="evidence" value="ECO:0007669"/>
    <property type="project" value="TreeGrafter"/>
</dbReference>
<dbReference type="AlphaFoldDB" id="A0A401T497"/>
<dbReference type="InterPro" id="IPR017981">
    <property type="entry name" value="GPCR_2-like_7TM"/>
</dbReference>
<dbReference type="Pfam" id="PF07645">
    <property type="entry name" value="EGF_CA"/>
    <property type="match status" value="2"/>
</dbReference>
<keyword evidence="6 16" id="KW-0812">Transmembrane</keyword>
<evidence type="ECO:0000259" key="20">
    <source>
        <dbReference type="PROSITE" id="PS50261"/>
    </source>
</evidence>
<dbReference type="PANTHER" id="PTHR12011:SF433">
    <property type="entry name" value="ADHESION G PROTEIN-COUPLED RECEPTOR E1-LIKE-RELATED"/>
    <property type="match status" value="1"/>
</dbReference>
<dbReference type="InterPro" id="IPR003056">
    <property type="entry name" value="GPCR_2_ADGRE2_ADGRE5"/>
</dbReference>
<organism evidence="21 22">
    <name type="scientific">Chiloscyllium punctatum</name>
    <name type="common">Brownbanded bambooshark</name>
    <name type="synonym">Hemiscyllium punctatum</name>
    <dbReference type="NCBI Taxonomy" id="137246"/>
    <lineage>
        <taxon>Eukaryota</taxon>
        <taxon>Metazoa</taxon>
        <taxon>Chordata</taxon>
        <taxon>Craniata</taxon>
        <taxon>Vertebrata</taxon>
        <taxon>Chondrichthyes</taxon>
        <taxon>Elasmobranchii</taxon>
        <taxon>Galeomorphii</taxon>
        <taxon>Galeoidea</taxon>
        <taxon>Orectolobiformes</taxon>
        <taxon>Hemiscylliidae</taxon>
        <taxon>Chiloscyllium</taxon>
    </lineage>
</organism>
<feature type="domain" description="GAIN-B" evidence="19">
    <location>
        <begin position="235"/>
        <end position="408"/>
    </location>
</feature>
<evidence type="ECO:0000256" key="6">
    <source>
        <dbReference type="ARBA" id="ARBA00022692"/>
    </source>
</evidence>
<proteinExistence type="predicted"/>
<dbReference type="SMART" id="SM00303">
    <property type="entry name" value="GPS"/>
    <property type="match status" value="1"/>
</dbReference>
<dbReference type="GO" id="GO:0007155">
    <property type="term" value="P:cell adhesion"/>
    <property type="evidence" value="ECO:0007669"/>
    <property type="project" value="UniProtKB-KW"/>
</dbReference>
<dbReference type="GO" id="GO:0005576">
    <property type="term" value="C:extracellular region"/>
    <property type="evidence" value="ECO:0007669"/>
    <property type="project" value="UniProtKB-SubCell"/>
</dbReference>
<dbReference type="InterPro" id="IPR000832">
    <property type="entry name" value="GPCR_2_secretin-like"/>
</dbReference>
<dbReference type="PRINTS" id="PR01278">
    <property type="entry name" value="CD97PROTEIN"/>
</dbReference>
<dbReference type="InterPro" id="IPR046338">
    <property type="entry name" value="GAIN_dom_sf"/>
</dbReference>
<feature type="domain" description="G-protein coupled receptors family 2 profile 2" evidence="20">
    <location>
        <begin position="413"/>
        <end position="557"/>
    </location>
</feature>
<dbReference type="InterPro" id="IPR018097">
    <property type="entry name" value="EGF_Ca-bd_CS"/>
</dbReference>
<feature type="domain" description="EGF-like" evidence="17">
    <location>
        <begin position="78"/>
        <end position="115"/>
    </location>
</feature>
<dbReference type="GO" id="GO:0007166">
    <property type="term" value="P:cell surface receptor signaling pathway"/>
    <property type="evidence" value="ECO:0007669"/>
    <property type="project" value="InterPro"/>
</dbReference>
<dbReference type="CDD" id="cd00054">
    <property type="entry name" value="EGF_CA"/>
    <property type="match status" value="2"/>
</dbReference>
<dbReference type="InterPro" id="IPR000203">
    <property type="entry name" value="GPS"/>
</dbReference>
<feature type="domain" description="EGF-like" evidence="17">
    <location>
        <begin position="33"/>
        <end position="70"/>
    </location>
</feature>
<evidence type="ECO:0000256" key="9">
    <source>
        <dbReference type="ARBA" id="ARBA00022837"/>
    </source>
</evidence>
<evidence type="ECO:0000256" key="11">
    <source>
        <dbReference type="ARBA" id="ARBA00022989"/>
    </source>
</evidence>
<keyword evidence="3" id="KW-1003">Cell membrane</keyword>
<evidence type="ECO:0000256" key="16">
    <source>
        <dbReference type="SAM" id="Phobius"/>
    </source>
</evidence>
<keyword evidence="14" id="KW-0325">Glycoprotein</keyword>
<dbReference type="Gene3D" id="2.60.220.50">
    <property type="match status" value="1"/>
</dbReference>
<keyword evidence="7" id="KW-0732">Signal</keyword>
<dbReference type="GO" id="GO:0005509">
    <property type="term" value="F:calcium ion binding"/>
    <property type="evidence" value="ECO:0007669"/>
    <property type="project" value="InterPro"/>
</dbReference>
<comment type="caution">
    <text evidence="15">Lacks conserved residue(s) required for the propagation of feature annotation.</text>
</comment>
<dbReference type="Proteomes" id="UP000287033">
    <property type="component" value="Unassembled WGS sequence"/>
</dbReference>
<dbReference type="STRING" id="137246.A0A401T497"/>
<evidence type="ECO:0000313" key="21">
    <source>
        <dbReference type="EMBL" id="GCC37437.1"/>
    </source>
</evidence>
<evidence type="ECO:0000259" key="18">
    <source>
        <dbReference type="PROSITE" id="PS50132"/>
    </source>
</evidence>
<dbReference type="PROSITE" id="PS50132">
    <property type="entry name" value="RGS"/>
    <property type="match status" value="1"/>
</dbReference>
<dbReference type="InterPro" id="IPR000152">
    <property type="entry name" value="EGF-type_Asp/Asn_hydroxyl_site"/>
</dbReference>
<keyword evidence="13" id="KW-1015">Disulfide bond</keyword>
<dbReference type="InterPro" id="IPR001881">
    <property type="entry name" value="EGF-like_Ca-bd_dom"/>
</dbReference>
<evidence type="ECO:0000256" key="1">
    <source>
        <dbReference type="ARBA" id="ARBA00004613"/>
    </source>
</evidence>
<dbReference type="EMBL" id="BEZZ01001001">
    <property type="protein sequence ID" value="GCC37437.1"/>
    <property type="molecule type" value="Genomic_DNA"/>
</dbReference>
<protein>
    <submittedName>
        <fullName evidence="21">Uncharacterized protein</fullName>
    </submittedName>
</protein>
<dbReference type="PROSITE" id="PS50261">
    <property type="entry name" value="G_PROTEIN_RECEP_F2_4"/>
    <property type="match status" value="1"/>
</dbReference>
<sequence>MSVTVVKGLPPFLGAPAKQQFVKPLTNITVYTDIDKCTSSPCDPSAICRNAIGSYECYCGTGFTPIPGSSGIATTCKDVDECTSSPCDPSAICRNVIGSFECYCGTGFIPIPGSSGNATTCKVQPLNCSNPEKATNSTLVQCGGKHSQILEQPNSVGNEYRFAMESARQLLEKVCQNFSVTDTIQTITNFTNDVFSTNSQLKNMTTSQRLNVAATILDLLENMAMAVALTLPSGGTKSISEDSFAGKIQVFGNQSMPGDLARIEIWNNTMEINWRTVMGAKNTDFAAVSFFVFSDMESILNNMIRKDGVKQLEATEGTGWLNSKVVTARISNKAASHDLTEMVNFTLKLNQDTKDHKKAECVYLKITEGGSFWSSEGCFPISSNGSYVICQCNHLTSFAILMSPIEIKEDWSLLLISTVGLTVSLLCLAASIVVFTKCRSIQKATIIVYKHLSINLFLAQLIFLTGIHVTNKVVCALVAGCLHYFFLTVFAWMFLDALQVFIVCRHLTVTKFAHTYVIRRRYLYPSGYAVSALIVIVSAAIRPYGYGSEKNCWLSLEWGFRWSRMAAIQAFLCSEFNEENIDFSLVCEDYKNTKTSSKLMVKAQKIDDEFVKIQAPKEAVAAQGASLAHKTAAKVVLQGEGSPPNPSPMVVLVTSWMMYCCTKTGLFCQMPFFSSNDDCNGWTYLLIACWP</sequence>
<dbReference type="GO" id="GO:0004930">
    <property type="term" value="F:G protein-coupled receptor activity"/>
    <property type="evidence" value="ECO:0007669"/>
    <property type="project" value="InterPro"/>
</dbReference>
<evidence type="ECO:0000259" key="19">
    <source>
        <dbReference type="PROSITE" id="PS50221"/>
    </source>
</evidence>
<feature type="transmembrane region" description="Helical" evidence="16">
    <location>
        <begin position="411"/>
        <end position="435"/>
    </location>
</feature>
<evidence type="ECO:0000256" key="5">
    <source>
        <dbReference type="ARBA" id="ARBA00022536"/>
    </source>
</evidence>
<feature type="domain" description="RGS" evidence="18">
    <location>
        <begin position="568"/>
        <end position="619"/>
    </location>
</feature>
<dbReference type="InterPro" id="IPR000742">
    <property type="entry name" value="EGF"/>
</dbReference>
<dbReference type="PROSITE" id="PS01187">
    <property type="entry name" value="EGF_CA"/>
    <property type="match status" value="1"/>
</dbReference>
<dbReference type="SMART" id="SM00179">
    <property type="entry name" value="EGF_CA"/>
    <property type="match status" value="2"/>
</dbReference>
<dbReference type="Gene3D" id="1.10.167.10">
    <property type="entry name" value="Regulator of G-protein Signalling 4, domain 2"/>
    <property type="match status" value="1"/>
</dbReference>
<dbReference type="PROSITE" id="PS50221">
    <property type="entry name" value="GAIN_B"/>
    <property type="match status" value="1"/>
</dbReference>
<dbReference type="PROSITE" id="PS00010">
    <property type="entry name" value="ASX_HYDROXYL"/>
    <property type="match status" value="2"/>
</dbReference>
<dbReference type="PROSITE" id="PS50026">
    <property type="entry name" value="EGF_3"/>
    <property type="match status" value="2"/>
</dbReference>
<dbReference type="Pfam" id="PF01825">
    <property type="entry name" value="GPS"/>
    <property type="match status" value="1"/>
</dbReference>
<feature type="transmembrane region" description="Helical" evidence="16">
    <location>
        <begin position="522"/>
        <end position="541"/>
    </location>
</feature>
<dbReference type="InterPro" id="IPR036305">
    <property type="entry name" value="RGS_sf"/>
</dbReference>
<evidence type="ECO:0000256" key="3">
    <source>
        <dbReference type="ARBA" id="ARBA00022475"/>
    </source>
</evidence>
<name>A0A401T497_CHIPU</name>
<dbReference type="OrthoDB" id="1100386at2759"/>
<dbReference type="Gene3D" id="1.20.1070.10">
    <property type="entry name" value="Rhodopsin 7-helix transmembrane proteins"/>
    <property type="match status" value="1"/>
</dbReference>
<evidence type="ECO:0000256" key="15">
    <source>
        <dbReference type="PROSITE-ProRule" id="PRU00076"/>
    </source>
</evidence>
<dbReference type="PANTHER" id="PTHR12011">
    <property type="entry name" value="ADHESION G-PROTEIN COUPLED RECEPTOR"/>
    <property type="match status" value="1"/>
</dbReference>
<evidence type="ECO:0000256" key="8">
    <source>
        <dbReference type="ARBA" id="ARBA00022737"/>
    </source>
</evidence>
<dbReference type="FunFam" id="2.10.25.10:FF:000014">
    <property type="entry name" value="Latent-transforming growth factor beta-binding protein 3"/>
    <property type="match status" value="1"/>
</dbReference>
<keyword evidence="10" id="KW-0130">Cell adhesion</keyword>
<dbReference type="SUPFAM" id="SSF57196">
    <property type="entry name" value="EGF/Laminin"/>
    <property type="match status" value="2"/>
</dbReference>
<keyword evidence="8" id="KW-0677">Repeat</keyword>
<evidence type="ECO:0000313" key="22">
    <source>
        <dbReference type="Proteomes" id="UP000287033"/>
    </source>
</evidence>
<gene>
    <name evidence="21" type="ORF">chiPu_0015941</name>
</gene>
<dbReference type="SUPFAM" id="SSF48097">
    <property type="entry name" value="Regulator of G-protein signaling, RGS"/>
    <property type="match status" value="1"/>
</dbReference>
<evidence type="ECO:0000256" key="7">
    <source>
        <dbReference type="ARBA" id="ARBA00022729"/>
    </source>
</evidence>
<evidence type="ECO:0000256" key="4">
    <source>
        <dbReference type="ARBA" id="ARBA00022525"/>
    </source>
</evidence>
<evidence type="ECO:0000256" key="10">
    <source>
        <dbReference type="ARBA" id="ARBA00022889"/>
    </source>
</evidence>
<dbReference type="Pfam" id="PF00002">
    <property type="entry name" value="7tm_2"/>
    <property type="match status" value="1"/>
</dbReference>
<keyword evidence="11 16" id="KW-1133">Transmembrane helix</keyword>
<dbReference type="InterPro" id="IPR044926">
    <property type="entry name" value="RGS_subdomain_2"/>
</dbReference>
<comment type="caution">
    <text evidence="21">The sequence shown here is derived from an EMBL/GenBank/DDBJ whole genome shotgun (WGS) entry which is preliminary data.</text>
</comment>
<evidence type="ECO:0000256" key="14">
    <source>
        <dbReference type="ARBA" id="ARBA00023180"/>
    </source>
</evidence>
<dbReference type="GO" id="GO:0005886">
    <property type="term" value="C:plasma membrane"/>
    <property type="evidence" value="ECO:0007669"/>
    <property type="project" value="UniProtKB-SubCell"/>
</dbReference>
<keyword evidence="4" id="KW-0964">Secreted</keyword>
<accession>A0A401T497</accession>
<keyword evidence="22" id="KW-1185">Reference proteome</keyword>
<feature type="transmembrane region" description="Helical" evidence="16">
    <location>
        <begin position="447"/>
        <end position="470"/>
    </location>
</feature>
<feature type="transmembrane region" description="Helical" evidence="16">
    <location>
        <begin position="482"/>
        <end position="502"/>
    </location>
</feature>
<comment type="subcellular location">
    <subcellularLocation>
        <location evidence="2">Cell membrane</location>
        <topology evidence="2">Multi-pass membrane protein</topology>
    </subcellularLocation>
    <subcellularLocation>
        <location evidence="1">Secreted</location>
    </subcellularLocation>
</comment>
<keyword evidence="9" id="KW-0106">Calcium</keyword>
<keyword evidence="5 15" id="KW-0245">EGF-like domain</keyword>
<dbReference type="InterPro" id="IPR057244">
    <property type="entry name" value="GAIN_B"/>
</dbReference>
<dbReference type="InterPro" id="IPR049883">
    <property type="entry name" value="NOTCH1_EGF-like"/>
</dbReference>
<dbReference type="PRINTS" id="PR00249">
    <property type="entry name" value="GPCRSECRETIN"/>
</dbReference>
<evidence type="ECO:0000259" key="17">
    <source>
        <dbReference type="PROSITE" id="PS50026"/>
    </source>
</evidence>
<evidence type="ECO:0000256" key="2">
    <source>
        <dbReference type="ARBA" id="ARBA00004651"/>
    </source>
</evidence>
<keyword evidence="12 16" id="KW-0472">Membrane</keyword>
<dbReference type="Pfam" id="PF00615">
    <property type="entry name" value="RGS"/>
    <property type="match status" value="1"/>
</dbReference>
<dbReference type="InterPro" id="IPR016137">
    <property type="entry name" value="RGS"/>
</dbReference>